<feature type="transmembrane region" description="Helical" evidence="9">
    <location>
        <begin position="336"/>
        <end position="369"/>
    </location>
</feature>
<comment type="caution">
    <text evidence="10">The sequence shown here is derived from an EMBL/GenBank/DDBJ whole genome shotgun (WGS) entry which is preliminary data.</text>
</comment>
<keyword evidence="7 9" id="KW-0472">Membrane</keyword>
<protein>
    <submittedName>
        <fullName evidence="10">AI-2E family transporter</fullName>
    </submittedName>
</protein>
<evidence type="ECO:0000256" key="1">
    <source>
        <dbReference type="ARBA" id="ARBA00004651"/>
    </source>
</evidence>
<feature type="transmembrane region" description="Helical" evidence="9">
    <location>
        <begin position="252"/>
        <end position="280"/>
    </location>
</feature>
<evidence type="ECO:0000256" key="7">
    <source>
        <dbReference type="ARBA" id="ARBA00023136"/>
    </source>
</evidence>
<evidence type="ECO:0000256" key="6">
    <source>
        <dbReference type="ARBA" id="ARBA00022989"/>
    </source>
</evidence>
<dbReference type="Pfam" id="PF01594">
    <property type="entry name" value="AI-2E_transport"/>
    <property type="match status" value="1"/>
</dbReference>
<name>A0ABR8S2Q2_9MICO</name>
<dbReference type="Proteomes" id="UP000648352">
    <property type="component" value="Unassembled WGS sequence"/>
</dbReference>
<dbReference type="EMBL" id="JACSQP010000003">
    <property type="protein sequence ID" value="MBD7957359.1"/>
    <property type="molecule type" value="Genomic_DNA"/>
</dbReference>
<sequence length="420" mass="44729">MGLFNRSPRTVHLDAPLRLDGESSVQLSAGRAPWSLWADGFGKLSIRALQLILVVVVAAALILGIQQITVVTIPLVLALILASAFAPVMSWMRRHGVPALVATLTTLLAIFALLGGIVWLIVWAVRDQWSDLYSQAEAGFQSVVAWVGELPFAIDQAQIDEWLDTLTDFVTSAQFGSGALAGVGAVANFITGLVLLVVILFFFLKDGPRMWAFLLRPFRGENYARAVRIGDKTVQTLGSYIRGTATVAAVDAVGILIGLLILQVPLAIPLAVLVFLLAFIPIVGATLAGILAALVALVANGWVVALIVVGVVVLVNQLEGNFLQPYLMGRSMKLHAFVVLIALTVGTVLGGILGAVLAVPITAVVWGAVQVWDGDNKPARWARPKPDEAEAGSPERWARARRKRKAVAAASAHPLPQPRA</sequence>
<keyword evidence="3" id="KW-0813">Transport</keyword>
<evidence type="ECO:0000256" key="5">
    <source>
        <dbReference type="ARBA" id="ARBA00022692"/>
    </source>
</evidence>
<feature type="transmembrane region" description="Helical" evidence="9">
    <location>
        <begin position="44"/>
        <end position="65"/>
    </location>
</feature>
<feature type="transmembrane region" description="Helical" evidence="9">
    <location>
        <begin position="71"/>
        <end position="92"/>
    </location>
</feature>
<evidence type="ECO:0000256" key="2">
    <source>
        <dbReference type="ARBA" id="ARBA00009773"/>
    </source>
</evidence>
<gene>
    <name evidence="10" type="ORF">H9651_06885</name>
</gene>
<evidence type="ECO:0000256" key="9">
    <source>
        <dbReference type="SAM" id="Phobius"/>
    </source>
</evidence>
<organism evidence="10 11">
    <name type="scientific">Microbacterium pullorum</name>
    <dbReference type="NCBI Taxonomy" id="2762236"/>
    <lineage>
        <taxon>Bacteria</taxon>
        <taxon>Bacillati</taxon>
        <taxon>Actinomycetota</taxon>
        <taxon>Actinomycetes</taxon>
        <taxon>Micrococcales</taxon>
        <taxon>Microbacteriaceae</taxon>
        <taxon>Microbacterium</taxon>
    </lineage>
</organism>
<reference evidence="10 11" key="1">
    <citation type="submission" date="2020-08" db="EMBL/GenBank/DDBJ databases">
        <title>A Genomic Blueprint of the Chicken Gut Microbiome.</title>
        <authorList>
            <person name="Gilroy R."/>
            <person name="Ravi A."/>
            <person name="Getino M."/>
            <person name="Pursley I."/>
            <person name="Horton D.L."/>
            <person name="Alikhan N.-F."/>
            <person name="Baker D."/>
            <person name="Gharbi K."/>
            <person name="Hall N."/>
            <person name="Watson M."/>
            <person name="Adriaenssens E.M."/>
            <person name="Foster-Nyarko E."/>
            <person name="Jarju S."/>
            <person name="Secka A."/>
            <person name="Antonio M."/>
            <person name="Oren A."/>
            <person name="Chaudhuri R."/>
            <person name="La Ragione R.M."/>
            <person name="Hildebrand F."/>
            <person name="Pallen M.J."/>
        </authorList>
    </citation>
    <scope>NUCLEOTIDE SEQUENCE [LARGE SCALE GENOMIC DNA]</scope>
    <source>
        <strain evidence="10 11">Sa4CUA7</strain>
    </source>
</reference>
<evidence type="ECO:0000313" key="11">
    <source>
        <dbReference type="Proteomes" id="UP000648352"/>
    </source>
</evidence>
<feature type="compositionally biased region" description="Basic and acidic residues" evidence="8">
    <location>
        <begin position="378"/>
        <end position="388"/>
    </location>
</feature>
<evidence type="ECO:0000256" key="4">
    <source>
        <dbReference type="ARBA" id="ARBA00022475"/>
    </source>
</evidence>
<feature type="region of interest" description="Disordered" evidence="8">
    <location>
        <begin position="378"/>
        <end position="397"/>
    </location>
</feature>
<evidence type="ECO:0000256" key="3">
    <source>
        <dbReference type="ARBA" id="ARBA00022448"/>
    </source>
</evidence>
<keyword evidence="4" id="KW-1003">Cell membrane</keyword>
<comment type="subcellular location">
    <subcellularLocation>
        <location evidence="1">Cell membrane</location>
        <topology evidence="1">Multi-pass membrane protein</topology>
    </subcellularLocation>
</comment>
<proteinExistence type="inferred from homology"/>
<keyword evidence="11" id="KW-1185">Reference proteome</keyword>
<keyword evidence="6 9" id="KW-1133">Transmembrane helix</keyword>
<accession>A0ABR8S2Q2</accession>
<evidence type="ECO:0000256" key="8">
    <source>
        <dbReference type="SAM" id="MobiDB-lite"/>
    </source>
</evidence>
<dbReference type="RefSeq" id="WP_191718529.1">
    <property type="nucleotide sequence ID" value="NZ_JACSQP010000003.1"/>
</dbReference>
<dbReference type="InterPro" id="IPR002549">
    <property type="entry name" value="AI-2E-like"/>
</dbReference>
<comment type="similarity">
    <text evidence="2">Belongs to the autoinducer-2 exporter (AI-2E) (TC 2.A.86) family.</text>
</comment>
<feature type="transmembrane region" description="Helical" evidence="9">
    <location>
        <begin position="179"/>
        <end position="204"/>
    </location>
</feature>
<dbReference type="PANTHER" id="PTHR21716">
    <property type="entry name" value="TRANSMEMBRANE PROTEIN"/>
    <property type="match status" value="1"/>
</dbReference>
<evidence type="ECO:0000313" key="10">
    <source>
        <dbReference type="EMBL" id="MBD7957359.1"/>
    </source>
</evidence>
<feature type="transmembrane region" description="Helical" evidence="9">
    <location>
        <begin position="99"/>
        <end position="125"/>
    </location>
</feature>
<dbReference type="PANTHER" id="PTHR21716:SF53">
    <property type="entry name" value="PERMEASE PERM-RELATED"/>
    <property type="match status" value="1"/>
</dbReference>
<keyword evidence="5 9" id="KW-0812">Transmembrane</keyword>
<feature type="transmembrane region" description="Helical" evidence="9">
    <location>
        <begin position="286"/>
        <end position="315"/>
    </location>
</feature>